<feature type="region of interest" description="Disordered" evidence="1">
    <location>
        <begin position="1"/>
        <end position="43"/>
    </location>
</feature>
<dbReference type="Proteomes" id="UP001085076">
    <property type="component" value="Unassembled WGS sequence"/>
</dbReference>
<accession>A0A9D5BVC1</accession>
<sequence length="370" mass="39666">MEERQEHKVLMAREALKKASKDVEINPNSGADDGGGESPSMKALLELETGSEDLFSGDPKLSALSHLLSHLKALASSLRSQSSSNNSGGGGRRGGGYLRLLLRRRFDGRSEISRVAGSIGSEIQSWLDREYADHLIAALRSQSSDDDEKIELLSALETRVSCGFDQGLQDVLLKADVYGAVEAALADKAVAKPVREHAAAAVLALVRFNKAVFVGPVLMGPAVGSIVSIASAATLRVLRGLITHIRSPLVDVLHSDGKIPKLIALLSSGDLEIRAAAFECCLEIGYFGRKEAIEAMMGEGLVKILMELQRSGEFPSSVARFAIQLEVGEGLRQREKRAMKLEVVRRVKEEAITGGEAGTVLTEVLWGSTP</sequence>
<dbReference type="SUPFAM" id="SSF48371">
    <property type="entry name" value="ARM repeat"/>
    <property type="match status" value="1"/>
</dbReference>
<dbReference type="EMBL" id="JAGGNH010000030">
    <property type="protein sequence ID" value="KAJ0961300.1"/>
    <property type="molecule type" value="Genomic_DNA"/>
</dbReference>
<feature type="compositionally biased region" description="Basic and acidic residues" evidence="1">
    <location>
        <begin position="1"/>
        <end position="24"/>
    </location>
</feature>
<proteinExistence type="predicted"/>
<dbReference type="InterPro" id="IPR011989">
    <property type="entry name" value="ARM-like"/>
</dbReference>
<keyword evidence="3" id="KW-1185">Reference proteome</keyword>
<comment type="caution">
    <text evidence="2">The sequence shown here is derived from an EMBL/GenBank/DDBJ whole genome shotgun (WGS) entry which is preliminary data.</text>
</comment>
<name>A0A9D5BVC1_9LILI</name>
<organism evidence="2 3">
    <name type="scientific">Dioscorea zingiberensis</name>
    <dbReference type="NCBI Taxonomy" id="325984"/>
    <lineage>
        <taxon>Eukaryota</taxon>
        <taxon>Viridiplantae</taxon>
        <taxon>Streptophyta</taxon>
        <taxon>Embryophyta</taxon>
        <taxon>Tracheophyta</taxon>
        <taxon>Spermatophyta</taxon>
        <taxon>Magnoliopsida</taxon>
        <taxon>Liliopsida</taxon>
        <taxon>Dioscoreales</taxon>
        <taxon>Dioscoreaceae</taxon>
        <taxon>Dioscorea</taxon>
    </lineage>
</organism>
<evidence type="ECO:0008006" key="4">
    <source>
        <dbReference type="Google" id="ProtNLM"/>
    </source>
</evidence>
<dbReference type="Gene3D" id="1.25.10.10">
    <property type="entry name" value="Leucine-rich Repeat Variant"/>
    <property type="match status" value="1"/>
</dbReference>
<protein>
    <recommendedName>
        <fullName evidence="4">ARM repeat superfamily protein</fullName>
    </recommendedName>
</protein>
<reference evidence="2 3" key="1">
    <citation type="journal article" date="2022" name="Hortic Res">
        <title>The genome of Dioscorea zingiberensis sheds light on the biosynthesis, origin and evolution of the medicinally important diosgenin saponins.</title>
        <authorList>
            <person name="Li Y."/>
            <person name="Tan C."/>
            <person name="Li Z."/>
            <person name="Guo J."/>
            <person name="Li S."/>
            <person name="Chen X."/>
            <person name="Wang C."/>
            <person name="Dai X."/>
            <person name="Yang H."/>
            <person name="Song W."/>
            <person name="Hou L."/>
            <person name="Xu J."/>
            <person name="Tong Z."/>
            <person name="Xu A."/>
            <person name="Yuan X."/>
            <person name="Wang W."/>
            <person name="Yang Q."/>
            <person name="Chen L."/>
            <person name="Sun Z."/>
            <person name="Wang K."/>
            <person name="Pan B."/>
            <person name="Chen J."/>
            <person name="Bao Y."/>
            <person name="Liu F."/>
            <person name="Qi X."/>
            <person name="Gang D.R."/>
            <person name="Wen J."/>
            <person name="Li J."/>
        </authorList>
    </citation>
    <scope>NUCLEOTIDE SEQUENCE [LARGE SCALE GENOMIC DNA]</scope>
    <source>
        <strain evidence="2">Dzin_1.0</strain>
    </source>
</reference>
<dbReference type="PANTHER" id="PTHR35834:SF2">
    <property type="entry name" value="ATAXIN-10 DOMAIN-CONTAINING PROTEIN"/>
    <property type="match status" value="1"/>
</dbReference>
<evidence type="ECO:0000256" key="1">
    <source>
        <dbReference type="SAM" id="MobiDB-lite"/>
    </source>
</evidence>
<dbReference type="InterPro" id="IPR016024">
    <property type="entry name" value="ARM-type_fold"/>
</dbReference>
<evidence type="ECO:0000313" key="3">
    <source>
        <dbReference type="Proteomes" id="UP001085076"/>
    </source>
</evidence>
<dbReference type="OrthoDB" id="779821at2759"/>
<evidence type="ECO:0000313" key="2">
    <source>
        <dbReference type="EMBL" id="KAJ0961300.1"/>
    </source>
</evidence>
<dbReference type="AlphaFoldDB" id="A0A9D5BVC1"/>
<gene>
    <name evidence="2" type="ORF">J5N97_000706</name>
</gene>
<dbReference type="PANTHER" id="PTHR35834">
    <property type="entry name" value="ARMADILLO-TYPE FOLD PROTEIN-RELATED"/>
    <property type="match status" value="1"/>
</dbReference>